<name>A0A4P6HU02_9BACT</name>
<dbReference type="EMBL" id="CP026540">
    <property type="protein sequence ID" value="QAZ69670.1"/>
    <property type="molecule type" value="Genomic_DNA"/>
</dbReference>
<dbReference type="KEGG" id="dcb:C3Y92_20555"/>
<proteinExistence type="predicted"/>
<dbReference type="Proteomes" id="UP000293296">
    <property type="component" value="Plasmid pDCAR2"/>
</dbReference>
<gene>
    <name evidence="1" type="ORF">C3Y92_20555</name>
</gene>
<sequence>MGVIEQGADRRLVRVITGYCREQCQPGEEPATCTAGKVFMDLEPCVLWPFRTGRNPYISAEQREKLRRHAQEQYQLAGGGARFRPRTIETPRALTFGSPVQAGLKKQAEKRRGVITESLLVNAVEQVG</sequence>
<protein>
    <submittedName>
        <fullName evidence="1">Uncharacterized protein</fullName>
    </submittedName>
</protein>
<geneLocation type="plasmid" evidence="2">
    <name>pdcar2</name>
</geneLocation>
<keyword evidence="1" id="KW-0614">Plasmid</keyword>
<organism evidence="1 2">
    <name type="scientific">Solidesulfovibrio carbinolicus</name>
    <dbReference type="NCBI Taxonomy" id="296842"/>
    <lineage>
        <taxon>Bacteria</taxon>
        <taxon>Pseudomonadati</taxon>
        <taxon>Thermodesulfobacteriota</taxon>
        <taxon>Desulfovibrionia</taxon>
        <taxon>Desulfovibrionales</taxon>
        <taxon>Desulfovibrionaceae</taxon>
        <taxon>Solidesulfovibrio</taxon>
    </lineage>
</organism>
<evidence type="ECO:0000313" key="1">
    <source>
        <dbReference type="EMBL" id="QAZ69670.1"/>
    </source>
</evidence>
<dbReference type="OrthoDB" id="1868456at2"/>
<keyword evidence="2" id="KW-1185">Reference proteome</keyword>
<dbReference type="GeneID" id="39472110"/>
<accession>A0A4P6HU02</accession>
<dbReference type="AlphaFoldDB" id="A0A4P6HU02"/>
<reference evidence="1 2" key="1">
    <citation type="submission" date="2018-02" db="EMBL/GenBank/DDBJ databases">
        <title>Genome sequence of Desulfovibrio carbinolicus DSM 3852.</title>
        <authorList>
            <person name="Wilbanks E."/>
            <person name="Skennerton C.T."/>
            <person name="Orphan V.J."/>
        </authorList>
    </citation>
    <scope>NUCLEOTIDE SEQUENCE [LARGE SCALE GENOMIC DNA]</scope>
    <source>
        <strain evidence="1 2">DSM 3852</strain>
        <plasmid evidence="2">pdcar2</plasmid>
    </source>
</reference>
<dbReference type="RefSeq" id="WP_129356172.1">
    <property type="nucleotide sequence ID" value="NZ_CP026540.1"/>
</dbReference>
<evidence type="ECO:0000313" key="2">
    <source>
        <dbReference type="Proteomes" id="UP000293296"/>
    </source>
</evidence>